<feature type="domain" description="RecA family profile 2" evidence="20">
    <location>
        <begin position="174"/>
        <end position="247"/>
    </location>
</feature>
<dbReference type="InterPro" id="IPR018163">
    <property type="entry name" value="Thr/Ala-tRNA-synth_IIc_edit"/>
</dbReference>
<dbReference type="InterPro" id="IPR045864">
    <property type="entry name" value="aa-tRNA-synth_II/BPL/LPL"/>
</dbReference>
<dbReference type="EMBL" id="CAJNJA010015696">
    <property type="protein sequence ID" value="CAE7366566.1"/>
    <property type="molecule type" value="Genomic_DNA"/>
</dbReference>
<evidence type="ECO:0000256" key="17">
    <source>
        <dbReference type="RuleBase" id="RU003422"/>
    </source>
</evidence>
<dbReference type="HAMAP" id="MF_00268">
    <property type="entry name" value="RecA"/>
    <property type="match status" value="1"/>
</dbReference>
<name>A0A812Q3C0_9DINO</name>
<dbReference type="FunFam" id="3.10.310.40:FF:000001">
    <property type="entry name" value="Alanine--tRNA ligase"/>
    <property type="match status" value="1"/>
</dbReference>
<dbReference type="Pfam" id="PF07973">
    <property type="entry name" value="tRNA_SAD"/>
    <property type="match status" value="1"/>
</dbReference>
<dbReference type="InterPro" id="IPR013765">
    <property type="entry name" value="DNA_recomb/repair_RecA"/>
</dbReference>
<keyword evidence="16" id="KW-0496">Mitochondrion</keyword>
<dbReference type="GO" id="GO:0002161">
    <property type="term" value="F:aminoacyl-tRNA deacylase activity"/>
    <property type="evidence" value="ECO:0007669"/>
    <property type="project" value="TreeGrafter"/>
</dbReference>
<dbReference type="InterPro" id="IPR020588">
    <property type="entry name" value="RecA_ATP-bd"/>
</dbReference>
<dbReference type="CDD" id="cd00983">
    <property type="entry name" value="RecA"/>
    <property type="match status" value="1"/>
</dbReference>
<dbReference type="SMART" id="SM00382">
    <property type="entry name" value="AAA"/>
    <property type="match status" value="1"/>
</dbReference>
<keyword evidence="10 16" id="KW-0067">ATP-binding</keyword>
<keyword evidence="18" id="KW-0175">Coiled coil</keyword>
<dbReference type="GO" id="GO:0006281">
    <property type="term" value="P:DNA repair"/>
    <property type="evidence" value="ECO:0007669"/>
    <property type="project" value="InterPro"/>
</dbReference>
<dbReference type="InterPro" id="IPR003156">
    <property type="entry name" value="DHHA1_dom"/>
</dbReference>
<dbReference type="Gene3D" id="3.40.50.300">
    <property type="entry name" value="P-loop containing nucleotide triphosphate hydrolases"/>
    <property type="match status" value="1"/>
</dbReference>
<dbReference type="InterPro" id="IPR002318">
    <property type="entry name" value="Ala-tRNA-lgiase_IIc"/>
</dbReference>
<accession>A0A812Q3C0</accession>
<dbReference type="SUPFAM" id="SSF52540">
    <property type="entry name" value="P-loop containing nucleoside triphosphate hydrolases"/>
    <property type="match status" value="1"/>
</dbReference>
<dbReference type="InterPro" id="IPR050058">
    <property type="entry name" value="Ala-tRNA_ligase"/>
</dbReference>
<dbReference type="GO" id="GO:0006310">
    <property type="term" value="P:DNA recombination"/>
    <property type="evidence" value="ECO:0007669"/>
    <property type="project" value="UniProtKB-KW"/>
</dbReference>
<dbReference type="PROSITE" id="PS50860">
    <property type="entry name" value="AA_TRNA_LIGASE_II_ALA"/>
    <property type="match status" value="1"/>
</dbReference>
<dbReference type="InterPro" id="IPR020587">
    <property type="entry name" value="RecA_monomer-monomer_interface"/>
</dbReference>
<comment type="similarity">
    <text evidence="2 17">Belongs to the RecA family.</text>
</comment>
<feature type="binding site" evidence="16">
    <location>
        <position position="1022"/>
    </location>
    <ligand>
        <name>Zn(2+)</name>
        <dbReference type="ChEBI" id="CHEBI:29105"/>
    </ligand>
</feature>
<evidence type="ECO:0000256" key="16">
    <source>
        <dbReference type="HAMAP-Rule" id="MF_03133"/>
    </source>
</evidence>
<dbReference type="InterPro" id="IPR003593">
    <property type="entry name" value="AAA+_ATPase"/>
</dbReference>
<dbReference type="InterPro" id="IPR009000">
    <property type="entry name" value="Transl_B-barrel_sf"/>
</dbReference>
<dbReference type="PROSITE" id="PS00321">
    <property type="entry name" value="RECA_1"/>
    <property type="match status" value="1"/>
</dbReference>
<dbReference type="Pfam" id="PF21096">
    <property type="entry name" value="RecA_C"/>
    <property type="match status" value="1"/>
</dbReference>
<evidence type="ECO:0000256" key="14">
    <source>
        <dbReference type="ARBA" id="ARBA00023146"/>
    </source>
</evidence>
<dbReference type="InterPro" id="IPR023033">
    <property type="entry name" value="Ala_tRNA_ligase_euk/bac"/>
</dbReference>
<dbReference type="EC" id="6.1.1.7" evidence="16"/>
<keyword evidence="9 16" id="KW-0862">Zinc</keyword>
<dbReference type="GO" id="GO:0045892">
    <property type="term" value="P:negative regulation of DNA-templated transcription"/>
    <property type="evidence" value="ECO:0007669"/>
    <property type="project" value="TreeGrafter"/>
</dbReference>
<dbReference type="SUPFAM" id="SSF101353">
    <property type="entry name" value="Putative anticodon-binding domain of alanyl-tRNA synthetase (AlaRS)"/>
    <property type="match status" value="1"/>
</dbReference>
<feature type="domain" description="Alanyl-transfer RNA synthetases family profile" evidence="21">
    <location>
        <begin position="463"/>
        <end position="1164"/>
    </location>
</feature>
<evidence type="ECO:0000256" key="8">
    <source>
        <dbReference type="ARBA" id="ARBA00022741"/>
    </source>
</evidence>
<keyword evidence="15" id="KW-0233">DNA recombination</keyword>
<comment type="cofactor">
    <cofactor evidence="16">
        <name>Zn(2+)</name>
        <dbReference type="ChEBI" id="CHEBI:29105"/>
    </cofactor>
    <text evidence="16">Binds 1 zinc ion per subunit.</text>
</comment>
<evidence type="ECO:0000256" key="13">
    <source>
        <dbReference type="ARBA" id="ARBA00023125"/>
    </source>
</evidence>
<keyword evidence="8 16" id="KW-0547">Nucleotide-binding</keyword>
<dbReference type="Gene3D" id="6.10.250.550">
    <property type="match status" value="1"/>
</dbReference>
<gene>
    <name evidence="22" type="primary">alaS</name>
    <name evidence="22" type="ORF">SNEC2469_LOCUS9767</name>
</gene>
<dbReference type="GO" id="GO:0070143">
    <property type="term" value="P:mitochondrial alanyl-tRNA aminoacylation"/>
    <property type="evidence" value="ECO:0007669"/>
    <property type="project" value="UniProtKB-UniRule"/>
</dbReference>
<dbReference type="InterPro" id="IPR049261">
    <property type="entry name" value="RecA-like_C"/>
</dbReference>
<dbReference type="GO" id="GO:0006282">
    <property type="term" value="P:regulation of DNA repair"/>
    <property type="evidence" value="ECO:0007669"/>
    <property type="project" value="InterPro"/>
</dbReference>
<dbReference type="PANTHER" id="PTHR11777:SF9">
    <property type="entry name" value="ALANINE--TRNA LIGASE, CYTOPLASMIC"/>
    <property type="match status" value="1"/>
</dbReference>
<dbReference type="Gene3D" id="3.10.310.40">
    <property type="match status" value="1"/>
</dbReference>
<dbReference type="CDD" id="cd00673">
    <property type="entry name" value="AlaRS_core"/>
    <property type="match status" value="1"/>
</dbReference>
<evidence type="ECO:0000259" key="21">
    <source>
        <dbReference type="PROSITE" id="PS50860"/>
    </source>
</evidence>
<dbReference type="SUPFAM" id="SSF55681">
    <property type="entry name" value="Class II aaRS and biotin synthetases"/>
    <property type="match status" value="1"/>
</dbReference>
<comment type="similarity">
    <text evidence="1">Belongs to the class-II aminoacyl-tRNA synthetase family. Alax-L subfamily.</text>
</comment>
<dbReference type="GO" id="GO:0005739">
    <property type="term" value="C:mitochondrion"/>
    <property type="evidence" value="ECO:0007669"/>
    <property type="project" value="UniProtKB-SubCell"/>
</dbReference>
<dbReference type="Gene3D" id="3.30.54.20">
    <property type="match status" value="1"/>
</dbReference>
<proteinExistence type="inferred from homology"/>
<comment type="subcellular location">
    <subcellularLocation>
        <location evidence="16">Mitochondrion</location>
    </subcellularLocation>
    <subcellularLocation>
        <location evidence="16">Cytoplasm</location>
    </subcellularLocation>
</comment>
<keyword evidence="5 16" id="KW-0820">tRNA-binding</keyword>
<dbReference type="GO" id="GO:0008270">
    <property type="term" value="F:zinc ion binding"/>
    <property type="evidence" value="ECO:0007669"/>
    <property type="project" value="UniProtKB-UniRule"/>
</dbReference>
<dbReference type="GO" id="GO:0005829">
    <property type="term" value="C:cytosol"/>
    <property type="evidence" value="ECO:0007669"/>
    <property type="project" value="TreeGrafter"/>
</dbReference>
<dbReference type="Gene3D" id="3.30.980.10">
    <property type="entry name" value="Threonyl-trna Synthetase, Chain A, domain 2"/>
    <property type="match status" value="1"/>
</dbReference>
<dbReference type="InterPro" id="IPR020584">
    <property type="entry name" value="DNA_recomb/repair_RecA_CS"/>
</dbReference>
<evidence type="ECO:0000256" key="4">
    <source>
        <dbReference type="ARBA" id="ARBA00022490"/>
    </source>
</evidence>
<keyword evidence="13" id="KW-0238">DNA-binding</keyword>
<dbReference type="InterPro" id="IPR018165">
    <property type="entry name" value="Ala-tRNA-synth_IIc_core"/>
</dbReference>
<dbReference type="GO" id="GO:0005524">
    <property type="term" value="F:ATP binding"/>
    <property type="evidence" value="ECO:0007669"/>
    <property type="project" value="UniProtKB-UniRule"/>
</dbReference>
<dbReference type="PROSITE" id="PS50163">
    <property type="entry name" value="RECA_3"/>
    <property type="match status" value="1"/>
</dbReference>
<comment type="domain">
    <text evidence="16">Consists of three domains; the N-terminal catalytic domain, the editing domain and the C-terminal C-Ala domain. The editing domain removes incorrectly charged amino acids, while the C-Ala domain, along with tRNA(Ala), serves as a bridge to cooperatively bring together the editing and aminoacylation centers thus stimulating deacylation of misacylated tRNAs.</text>
</comment>
<dbReference type="GO" id="GO:0140664">
    <property type="term" value="F:ATP-dependent DNA damage sensor activity"/>
    <property type="evidence" value="ECO:0007669"/>
    <property type="project" value="InterPro"/>
</dbReference>
<evidence type="ECO:0000256" key="9">
    <source>
        <dbReference type="ARBA" id="ARBA00022833"/>
    </source>
</evidence>
<evidence type="ECO:0000256" key="6">
    <source>
        <dbReference type="ARBA" id="ARBA00022598"/>
    </source>
</evidence>
<dbReference type="FunFam" id="3.30.54.20:FF:000001">
    <property type="entry name" value="Alanine--tRNA ligase"/>
    <property type="match status" value="1"/>
</dbReference>
<dbReference type="HAMAP" id="MF_01114">
    <property type="entry name" value="RecX"/>
    <property type="match status" value="1"/>
</dbReference>
<dbReference type="InterPro" id="IPR018164">
    <property type="entry name" value="Ala-tRNA-synth_IIc_N"/>
</dbReference>
<evidence type="ECO:0000256" key="3">
    <source>
        <dbReference type="ARBA" id="ARBA00009695"/>
    </source>
</evidence>
<dbReference type="InterPro" id="IPR012947">
    <property type="entry name" value="tRNA_SAD"/>
</dbReference>
<comment type="similarity">
    <text evidence="3">Belongs to the RecX family.</text>
</comment>
<dbReference type="InterPro" id="IPR049428">
    <property type="entry name" value="RecA-like_N"/>
</dbReference>
<dbReference type="GO" id="GO:0004813">
    <property type="term" value="F:alanine-tRNA ligase activity"/>
    <property type="evidence" value="ECO:0007669"/>
    <property type="project" value="UniProtKB-UniRule"/>
</dbReference>
<feature type="binding site" evidence="16">
    <location>
        <position position="1121"/>
    </location>
    <ligand>
        <name>Zn(2+)</name>
        <dbReference type="ChEBI" id="CHEBI:29105"/>
    </ligand>
</feature>
<comment type="catalytic activity">
    <reaction evidence="16">
        <text>tRNA(Ala) + L-alanine + ATP = L-alanyl-tRNA(Ala) + AMP + diphosphate</text>
        <dbReference type="Rhea" id="RHEA:12540"/>
        <dbReference type="Rhea" id="RHEA-COMP:9657"/>
        <dbReference type="Rhea" id="RHEA-COMP:9923"/>
        <dbReference type="ChEBI" id="CHEBI:30616"/>
        <dbReference type="ChEBI" id="CHEBI:33019"/>
        <dbReference type="ChEBI" id="CHEBI:57972"/>
        <dbReference type="ChEBI" id="CHEBI:78442"/>
        <dbReference type="ChEBI" id="CHEBI:78497"/>
        <dbReference type="ChEBI" id="CHEBI:456215"/>
        <dbReference type="EC" id="6.1.1.7"/>
    </reaction>
</comment>
<evidence type="ECO:0000256" key="7">
    <source>
        <dbReference type="ARBA" id="ARBA00022723"/>
    </source>
</evidence>
<dbReference type="FunFam" id="3.40.50.300:FF:000087">
    <property type="entry name" value="Recombinase RecA"/>
    <property type="match status" value="1"/>
</dbReference>
<dbReference type="OrthoDB" id="2423964at2759"/>
<dbReference type="GO" id="GO:0003697">
    <property type="term" value="F:single-stranded DNA binding"/>
    <property type="evidence" value="ECO:0007669"/>
    <property type="project" value="InterPro"/>
</dbReference>
<evidence type="ECO:0000313" key="22">
    <source>
        <dbReference type="EMBL" id="CAE7366566.1"/>
    </source>
</evidence>
<reference evidence="22" key="1">
    <citation type="submission" date="2021-02" db="EMBL/GenBank/DDBJ databases">
        <authorList>
            <person name="Dougan E. K."/>
            <person name="Rhodes N."/>
            <person name="Thang M."/>
            <person name="Chan C."/>
        </authorList>
    </citation>
    <scope>NUCLEOTIDE SEQUENCE</scope>
</reference>
<dbReference type="Gene3D" id="1.10.10.10">
    <property type="entry name" value="Winged helix-like DNA-binding domain superfamily/Winged helix DNA-binding domain"/>
    <property type="match status" value="2"/>
</dbReference>
<dbReference type="NCBIfam" id="TIGR02012">
    <property type="entry name" value="tigrfam_recA"/>
    <property type="match status" value="1"/>
</dbReference>
<dbReference type="InterPro" id="IPR053925">
    <property type="entry name" value="RecX_HTH_3rd"/>
</dbReference>
<dbReference type="InterPro" id="IPR003783">
    <property type="entry name" value="Regulatory_RecX"/>
</dbReference>
<dbReference type="PRINTS" id="PR00142">
    <property type="entry name" value="RECA"/>
</dbReference>
<dbReference type="FunFam" id="3.30.930.10:FF:000004">
    <property type="entry name" value="Alanine--tRNA ligase"/>
    <property type="match status" value="1"/>
</dbReference>
<dbReference type="NCBIfam" id="TIGR00344">
    <property type="entry name" value="alaS"/>
    <property type="match status" value="1"/>
</dbReference>
<evidence type="ECO:0000256" key="11">
    <source>
        <dbReference type="ARBA" id="ARBA00022884"/>
    </source>
</evidence>
<dbReference type="HAMAP" id="MF_00036_B">
    <property type="entry name" value="Ala_tRNA_synth_B"/>
    <property type="match status" value="1"/>
</dbReference>
<dbReference type="Pfam" id="PF02631">
    <property type="entry name" value="RecX_HTH2"/>
    <property type="match status" value="1"/>
</dbReference>
<dbReference type="Proteomes" id="UP000601435">
    <property type="component" value="Unassembled WGS sequence"/>
</dbReference>
<keyword evidence="7 16" id="KW-0479">Metal-binding</keyword>
<sequence>MRLGDEEQVIIPSISTGSLGLDVALGIGGLPRGRVVEIYGPESSGKTTLTLQVIAEAQKAGGTCAFIDAEHALDPIYAQNLGVDTDNLLVSQPDTGEQALEICDMLVRSSALDVIIIDSVAALTPKAEIEGDMGDSHVGLQARLMSQALRKMTGIIKQSNTMVIFINQIRMKIGVMFGSPETTTGGNALKFYSSVRLDIRRIGAVKDGDEIVGNETRVKVVKNKVAPPFRQTEFQIMYGKGIHRTGEILELGVQEGIVEKSGAWYAYGSDRIGQGRKNAADFLDEHTDMRDEIEGLVRAKLMPHLASEKTADVVTSAKIHFVEVLNNVTCLKLQRRYPGQSNDQLNELITELKTLNLLSDLRFTESLIRSRINKGYGPYFIQQELASKGINKTLIESQLESADVDWLSSAQDLAERKFPEAASDELIWAKAIRFLQRRGFAGQIISSALGGRPTAHPLIVGVMKTAELRQAFLSFFEENGHKIVPSSTLVPHDDPTLLFTNAGMNQFKDPLLGRSDPGYSRATSAQRCVRAGGKHNDLENVGYTARHHTFFEMLGNFSFGDYFKEETIHLAWRFITQVLQLPTEKIWVTVHPTDDESRKIWIEDIGVPAERVIDLEENFWTMGDTGPCGPCTELFYDHGDEVEGGPPGSPEEDGDRYIEFWNLVFPQFDRSADGTLTPLPKPGVDTGMGLERISAIMQGVHSNYEIDLFRRLLAAAGQFAGINDVKAAIENPSVRVIADHIRSCAFLIADGVIPGNEDRAYVLRRIIRRALRHGNKLNIKEPFFHKLVAVLVEEMGEAYPILAEQQRHVEDVLRSEEARFSETLTQGMALLKNHIETLQGNTLSGDVVFQLYDTYGFPADLTADVARERNLEVDMAGFETAMEAQRSRGRAAASFSTSLAQRVSVASAVDFLGYEGVSEKAEVEALFDLEGKAVTALQVGERGVVVLDRTPFYAESGGQVGDQGRLVAGDALFQVEDTLITGNQHMHVGAMQAGSLSVHVPVLAEVDEIRRDRIRANHSATHLLHAALRNVLGEHVQQKGSLVNDEKLRFDFSHGAALTAEQLSAIEDQVNTHIQKNSAVETALMNYDDAVSKGAMALFGEKYSDQVRVLSMGGGYSVELCGGTHVNRTGDIGLLKITAETGIAAGIRRIEAVTGNGALALIRETDHLLEALSQLLKVGRGELIDRVQNTLAENKQLQKQLAEVSQKMAASQGSDLASQAVNINGVNFLASEVEGDNKAMMQTLDTLRSQLGECVVILAQVNAGKVGAVIGVSKQVKDIVSAPDIMAHFGPLVGAKGGGRPDLARAGGGDNPSGLADAFAAAQAFVSEQLG</sequence>
<dbReference type="GO" id="GO:0000049">
    <property type="term" value="F:tRNA binding"/>
    <property type="evidence" value="ECO:0007669"/>
    <property type="project" value="UniProtKB-KW"/>
</dbReference>
<comment type="subunit">
    <text evidence="16">Monomer.</text>
</comment>
<keyword evidence="12 16" id="KW-0648">Protein biosynthesis</keyword>
<evidence type="ECO:0000313" key="23">
    <source>
        <dbReference type="Proteomes" id="UP000601435"/>
    </source>
</evidence>
<keyword evidence="23" id="KW-1185">Reference proteome</keyword>
<protein>
    <recommendedName>
        <fullName evidence="16">Alanine--tRNA ligase</fullName>
        <ecNumber evidence="16">6.1.1.7</ecNumber>
    </recommendedName>
    <alternativeName>
        <fullName evidence="16">Alanyl-tRNA synthetase</fullName>
        <shortName evidence="16">AlaRS</shortName>
    </alternativeName>
</protein>
<evidence type="ECO:0000256" key="1">
    <source>
        <dbReference type="ARBA" id="ARBA00008429"/>
    </source>
</evidence>
<dbReference type="PANTHER" id="PTHR11777">
    <property type="entry name" value="ALANYL-TRNA SYNTHETASE"/>
    <property type="match status" value="1"/>
</dbReference>
<comment type="caution">
    <text evidence="22">The sequence shown here is derived from an EMBL/GenBank/DDBJ whole genome shotgun (WGS) entry which is preliminary data.</text>
</comment>
<dbReference type="InterPro" id="IPR018162">
    <property type="entry name" value="Ala-tRNA-ligase_IIc_anticod-bd"/>
</dbReference>
<dbReference type="SUPFAM" id="SSF55186">
    <property type="entry name" value="ThrRS/AlaRS common domain"/>
    <property type="match status" value="1"/>
</dbReference>
<feature type="coiled-coil region" evidence="18">
    <location>
        <begin position="1180"/>
        <end position="1214"/>
    </location>
</feature>
<dbReference type="InterPro" id="IPR023400">
    <property type="entry name" value="RecA_C_sf"/>
</dbReference>
<feature type="binding site" evidence="16">
    <location>
        <position position="1125"/>
    </location>
    <ligand>
        <name>Zn(2+)</name>
        <dbReference type="ChEBI" id="CHEBI:29105"/>
    </ligand>
</feature>
<evidence type="ECO:0000259" key="19">
    <source>
        <dbReference type="PROSITE" id="PS50162"/>
    </source>
</evidence>
<dbReference type="Pfam" id="PF00154">
    <property type="entry name" value="RecA_N"/>
    <property type="match status" value="1"/>
</dbReference>
<dbReference type="Pfam" id="PF01411">
    <property type="entry name" value="tRNA-synt_2c"/>
    <property type="match status" value="1"/>
</dbReference>
<dbReference type="SMART" id="SM00863">
    <property type="entry name" value="tRNA_SAD"/>
    <property type="match status" value="1"/>
</dbReference>
<evidence type="ECO:0000256" key="18">
    <source>
        <dbReference type="SAM" id="Coils"/>
    </source>
</evidence>
<organism evidence="22 23">
    <name type="scientific">Symbiodinium necroappetens</name>
    <dbReference type="NCBI Taxonomy" id="1628268"/>
    <lineage>
        <taxon>Eukaryota</taxon>
        <taxon>Sar</taxon>
        <taxon>Alveolata</taxon>
        <taxon>Dinophyceae</taxon>
        <taxon>Suessiales</taxon>
        <taxon>Symbiodiniaceae</taxon>
        <taxon>Symbiodinium</taxon>
    </lineage>
</organism>
<keyword evidence="14 16" id="KW-0030">Aminoacyl-tRNA synthetase</keyword>
<evidence type="ECO:0000256" key="2">
    <source>
        <dbReference type="ARBA" id="ARBA00009391"/>
    </source>
</evidence>
<dbReference type="InterPro" id="IPR053924">
    <property type="entry name" value="RecX_HTH_2nd"/>
</dbReference>
<evidence type="ECO:0000259" key="20">
    <source>
        <dbReference type="PROSITE" id="PS50163"/>
    </source>
</evidence>
<evidence type="ECO:0000256" key="10">
    <source>
        <dbReference type="ARBA" id="ARBA00022840"/>
    </source>
</evidence>
<evidence type="ECO:0000256" key="12">
    <source>
        <dbReference type="ARBA" id="ARBA00022917"/>
    </source>
</evidence>
<dbReference type="FunFam" id="3.30.980.10:FF:000004">
    <property type="entry name" value="Alanine--tRNA ligase, cytoplasmic"/>
    <property type="match status" value="1"/>
</dbReference>
<keyword evidence="11 16" id="KW-0694">RNA-binding</keyword>
<dbReference type="PROSITE" id="PS50162">
    <property type="entry name" value="RECA_2"/>
    <property type="match status" value="1"/>
</dbReference>
<dbReference type="SUPFAM" id="SSF54752">
    <property type="entry name" value="RecA protein, C-terminal domain"/>
    <property type="match status" value="1"/>
</dbReference>
<dbReference type="Gene3D" id="2.40.30.130">
    <property type="match status" value="1"/>
</dbReference>
<evidence type="ECO:0000256" key="15">
    <source>
        <dbReference type="ARBA" id="ARBA00023172"/>
    </source>
</evidence>
<dbReference type="Pfam" id="PF02272">
    <property type="entry name" value="DHHA1"/>
    <property type="match status" value="1"/>
</dbReference>
<dbReference type="InterPro" id="IPR027417">
    <property type="entry name" value="P-loop_NTPase"/>
</dbReference>
<comment type="function">
    <text evidence="16">Catalyzes the attachment of alanine to tRNA(Ala) in a two-step reaction: alanine is first activated by ATP to form Ala-AMP and then transferred to the acceptor end of tRNA(Ala). Also edits incorrectly charged tRNA(Ala) via its editing domain.</text>
</comment>
<keyword evidence="6 16" id="KW-0436">Ligase</keyword>
<dbReference type="InterPro" id="IPR036388">
    <property type="entry name" value="WH-like_DNA-bd_sf"/>
</dbReference>
<feature type="binding site" evidence="16">
    <location>
        <position position="1018"/>
    </location>
    <ligand>
        <name>Zn(2+)</name>
        <dbReference type="ChEBI" id="CHEBI:29105"/>
    </ligand>
</feature>
<evidence type="ECO:0000256" key="5">
    <source>
        <dbReference type="ARBA" id="ARBA00022555"/>
    </source>
</evidence>
<dbReference type="Gene3D" id="3.30.930.10">
    <property type="entry name" value="Bira Bifunctional Protein, Domain 2"/>
    <property type="match status" value="1"/>
</dbReference>
<dbReference type="SUPFAM" id="SSF50447">
    <property type="entry name" value="Translation proteins"/>
    <property type="match status" value="1"/>
</dbReference>
<dbReference type="FunFam" id="2.40.30.130:FF:000001">
    <property type="entry name" value="Alanine--tRNA ligase"/>
    <property type="match status" value="1"/>
</dbReference>
<feature type="domain" description="RecA family profile 1" evidence="19">
    <location>
        <begin position="10"/>
        <end position="169"/>
    </location>
</feature>
<keyword evidence="4 16" id="KW-0963">Cytoplasm</keyword>
<dbReference type="Pfam" id="PF21981">
    <property type="entry name" value="RecX_HTH3"/>
    <property type="match status" value="1"/>
</dbReference>